<dbReference type="EMBL" id="LCJG01000033">
    <property type="protein sequence ID" value="KKT72564.1"/>
    <property type="molecule type" value="Genomic_DNA"/>
</dbReference>
<reference evidence="2 3" key="1">
    <citation type="journal article" date="2015" name="Nature">
        <title>rRNA introns, odd ribosomes, and small enigmatic genomes across a large radiation of phyla.</title>
        <authorList>
            <person name="Brown C.T."/>
            <person name="Hug L.A."/>
            <person name="Thomas B.C."/>
            <person name="Sharon I."/>
            <person name="Castelle C.J."/>
            <person name="Singh A."/>
            <person name="Wilkins M.J."/>
            <person name="Williams K.H."/>
            <person name="Banfield J.F."/>
        </authorList>
    </citation>
    <scope>NUCLEOTIDE SEQUENCE [LARGE SCALE GENOMIC DNA]</scope>
</reference>
<sequence length="291" mass="31526">MEVLTLLWRESSSQRREKMDTPTKILVGILTIAILFTCCVGGTFGFMYARNHGWFEIALGITQPIASETTEVEVVEATSTPTTEVAPVVAEPVVSAEPTFTPTTSPVGDPVATCEKLEEIYNNLPNRTLPTGEPLVFRWYPYPLTEGQPETSPVVCEVEILDFTSDTEIPVASGGGMLVADFNYGHLLDNGAIESNCPRGADCEGVWVANRSFSDPAGTTVHLYVYKAFAPALDRFQSYGTPNFACEYAAATLTFAGETIFHDETNIRVPLWALGSGTIGNFATGQHCPLP</sequence>
<evidence type="ECO:0000313" key="2">
    <source>
        <dbReference type="EMBL" id="KKT72564.1"/>
    </source>
</evidence>
<feature type="transmembrane region" description="Helical" evidence="1">
    <location>
        <begin position="25"/>
        <end position="49"/>
    </location>
</feature>
<protein>
    <submittedName>
        <fullName evidence="2">Uncharacterized protein</fullName>
    </submittedName>
</protein>
<organism evidence="2 3">
    <name type="scientific">Candidatus Collierbacteria bacterium GW2011_GWB1_44_6</name>
    <dbReference type="NCBI Taxonomy" id="1618384"/>
    <lineage>
        <taxon>Bacteria</taxon>
        <taxon>Candidatus Collieribacteriota</taxon>
    </lineage>
</organism>
<proteinExistence type="predicted"/>
<keyword evidence="1" id="KW-0812">Transmembrane</keyword>
<evidence type="ECO:0000256" key="1">
    <source>
        <dbReference type="SAM" id="Phobius"/>
    </source>
</evidence>
<gene>
    <name evidence="2" type="ORF">UW68_C0033G0011</name>
</gene>
<dbReference type="Proteomes" id="UP000034835">
    <property type="component" value="Unassembled WGS sequence"/>
</dbReference>
<keyword evidence="1" id="KW-0472">Membrane</keyword>
<keyword evidence="1" id="KW-1133">Transmembrane helix</keyword>
<dbReference type="STRING" id="1618384.UW68_C0033G0011"/>
<name>A0A0G1MKM5_9BACT</name>
<dbReference type="AlphaFoldDB" id="A0A0G1MKM5"/>
<accession>A0A0G1MKM5</accession>
<evidence type="ECO:0000313" key="3">
    <source>
        <dbReference type="Proteomes" id="UP000034835"/>
    </source>
</evidence>
<comment type="caution">
    <text evidence="2">The sequence shown here is derived from an EMBL/GenBank/DDBJ whole genome shotgun (WGS) entry which is preliminary data.</text>
</comment>